<keyword evidence="1" id="KW-1133">Transmembrane helix</keyword>
<name>A0A9D2B3X8_9FIRM</name>
<feature type="transmembrane region" description="Helical" evidence="1">
    <location>
        <begin position="68"/>
        <end position="94"/>
    </location>
</feature>
<evidence type="ECO:0000313" key="2">
    <source>
        <dbReference type="EMBL" id="HIX59529.1"/>
    </source>
</evidence>
<reference evidence="2" key="1">
    <citation type="journal article" date="2021" name="PeerJ">
        <title>Extensive microbial diversity within the chicken gut microbiome revealed by metagenomics and culture.</title>
        <authorList>
            <person name="Gilroy R."/>
            <person name="Ravi A."/>
            <person name="Getino M."/>
            <person name="Pursley I."/>
            <person name="Horton D.L."/>
            <person name="Alikhan N.F."/>
            <person name="Baker D."/>
            <person name="Gharbi K."/>
            <person name="Hall N."/>
            <person name="Watson M."/>
            <person name="Adriaenssens E.M."/>
            <person name="Foster-Nyarko E."/>
            <person name="Jarju S."/>
            <person name="Secka A."/>
            <person name="Antonio M."/>
            <person name="Oren A."/>
            <person name="Chaudhuri R.R."/>
            <person name="La Ragione R."/>
            <person name="Hildebrand F."/>
            <person name="Pallen M.J."/>
        </authorList>
    </citation>
    <scope>NUCLEOTIDE SEQUENCE</scope>
    <source>
        <strain evidence="2">ChiSjej1B19-8411</strain>
    </source>
</reference>
<protein>
    <submittedName>
        <fullName evidence="2">Spore cortex biosynthesis protein YabQ</fullName>
    </submittedName>
</protein>
<reference evidence="2" key="2">
    <citation type="submission" date="2021-04" db="EMBL/GenBank/DDBJ databases">
        <authorList>
            <person name="Gilroy R."/>
        </authorList>
    </citation>
    <scope>NUCLEOTIDE SEQUENCE</scope>
    <source>
        <strain evidence="2">ChiSjej1B19-8411</strain>
    </source>
</reference>
<feature type="transmembrane region" description="Helical" evidence="1">
    <location>
        <begin position="37"/>
        <end position="56"/>
    </location>
</feature>
<dbReference type="Proteomes" id="UP000886817">
    <property type="component" value="Unassembled WGS sequence"/>
</dbReference>
<evidence type="ECO:0000256" key="1">
    <source>
        <dbReference type="SAM" id="Phobius"/>
    </source>
</evidence>
<comment type="caution">
    <text evidence="2">The sequence shown here is derived from an EMBL/GenBank/DDBJ whole genome shotgun (WGS) entry which is preliminary data.</text>
</comment>
<feature type="transmembrane region" description="Helical" evidence="1">
    <location>
        <begin position="6"/>
        <end position="25"/>
    </location>
</feature>
<proteinExistence type="predicted"/>
<keyword evidence="1" id="KW-0472">Membrane</keyword>
<dbReference type="Pfam" id="PF09578">
    <property type="entry name" value="Spore_YabQ"/>
    <property type="match status" value="1"/>
</dbReference>
<keyword evidence="1" id="KW-0812">Transmembrane</keyword>
<accession>A0A9D2B3X8</accession>
<evidence type="ECO:0000313" key="3">
    <source>
        <dbReference type="Proteomes" id="UP000886817"/>
    </source>
</evidence>
<organism evidence="2 3">
    <name type="scientific">Candidatus Blautia gallistercoris</name>
    <dbReference type="NCBI Taxonomy" id="2838490"/>
    <lineage>
        <taxon>Bacteria</taxon>
        <taxon>Bacillati</taxon>
        <taxon>Bacillota</taxon>
        <taxon>Clostridia</taxon>
        <taxon>Lachnospirales</taxon>
        <taxon>Lachnospiraceae</taxon>
        <taxon>Blautia</taxon>
    </lineage>
</organism>
<dbReference type="NCBIfam" id="TIGR02893">
    <property type="entry name" value="spore_yabQ"/>
    <property type="match status" value="1"/>
</dbReference>
<gene>
    <name evidence="2" type="ORF">IAA45_07435</name>
</gene>
<sequence>MNQELLLLLHALWMGILLLIVYDILRILRGIIPHRNIWITIEDLCYWIVSALYIFGKMYQENHGMIRCFVFTGILLGMLFYHYTLSPFFVDFFVRLFQIPIKYGCLAIKRLLFVIKSCKIFVCRLVGKCLPKQNGNNKRLWRIEKNRKKTDKNANTKSSGNV</sequence>
<dbReference type="EMBL" id="DXEX01000159">
    <property type="protein sequence ID" value="HIX59529.1"/>
    <property type="molecule type" value="Genomic_DNA"/>
</dbReference>
<dbReference type="InterPro" id="IPR019074">
    <property type="entry name" value="YabQ"/>
</dbReference>
<dbReference type="AlphaFoldDB" id="A0A9D2B3X8"/>